<accession>A0ABV8EMG0</accession>
<dbReference type="EMBL" id="JBHSAV010000057">
    <property type="protein sequence ID" value="MFC3977487.1"/>
    <property type="molecule type" value="Genomic_DNA"/>
</dbReference>
<dbReference type="PROSITE" id="PS51257">
    <property type="entry name" value="PROKAR_LIPOPROTEIN"/>
    <property type="match status" value="1"/>
</dbReference>
<organism evidence="2 3">
    <name type="scientific">Belliella kenyensis</name>
    <dbReference type="NCBI Taxonomy" id="1472724"/>
    <lineage>
        <taxon>Bacteria</taxon>
        <taxon>Pseudomonadati</taxon>
        <taxon>Bacteroidota</taxon>
        <taxon>Cytophagia</taxon>
        <taxon>Cytophagales</taxon>
        <taxon>Cyclobacteriaceae</taxon>
        <taxon>Belliella</taxon>
    </lineage>
</organism>
<keyword evidence="1" id="KW-0732">Signal</keyword>
<gene>
    <name evidence="2" type="ORF">ACFOUP_13965</name>
</gene>
<name>A0ABV8EMG0_9BACT</name>
<evidence type="ECO:0000256" key="1">
    <source>
        <dbReference type="SAM" id="SignalP"/>
    </source>
</evidence>
<evidence type="ECO:0000313" key="2">
    <source>
        <dbReference type="EMBL" id="MFC3977487.1"/>
    </source>
</evidence>
<dbReference type="InterPro" id="IPR036278">
    <property type="entry name" value="Sialidase_sf"/>
</dbReference>
<dbReference type="Proteomes" id="UP001595766">
    <property type="component" value="Unassembled WGS sequence"/>
</dbReference>
<protein>
    <submittedName>
        <fullName evidence="2">Exo-alpha-sialidase</fullName>
    </submittedName>
</protein>
<comment type="caution">
    <text evidence="2">The sequence shown here is derived from an EMBL/GenBank/DDBJ whole genome shotgun (WGS) entry which is preliminary data.</text>
</comment>
<reference evidence="3" key="1">
    <citation type="journal article" date="2019" name="Int. J. Syst. Evol. Microbiol.">
        <title>The Global Catalogue of Microorganisms (GCM) 10K type strain sequencing project: providing services to taxonomists for standard genome sequencing and annotation.</title>
        <authorList>
            <consortium name="The Broad Institute Genomics Platform"/>
            <consortium name="The Broad Institute Genome Sequencing Center for Infectious Disease"/>
            <person name="Wu L."/>
            <person name="Ma J."/>
        </authorList>
    </citation>
    <scope>NUCLEOTIDE SEQUENCE [LARGE SCALE GENOMIC DNA]</scope>
    <source>
        <strain evidence="3">CECT 8551</strain>
    </source>
</reference>
<dbReference type="RefSeq" id="WP_241293581.1">
    <property type="nucleotide sequence ID" value="NZ_JAKZGR010000005.1"/>
</dbReference>
<proteinExistence type="predicted"/>
<sequence length="411" mass="46258">MKAFQFLFFCTLLLAFACNKTTQVEHEDTVVSNIFFESKEGIRYGEPYLSKSSKGEIYISWIAQEPGINSLFYSKFEKGKWTSPRRIASGKDWFVNWADYPQLAVFGDGTLMAVFLEKSSPGTFSYDIKVTISKNGELWTEPFTLHDDETLSEHGFVSLLPWGENMFVSWLDGRHTSSIASEGHHDHDHAGAMTLRAAVLDPDGAKLVEWELDDKVCDCCQTTSTLGENGPIVFYRNRSDEEIRDVYFTAYSGIEWSEPMPVYQDNWRISGCPVNGPQSTSNGTEVAVTWYTAAKDSPNVKTAFFNSESKTFEEPIKIDLGNTIGRVASVMIDQKVTLVSWMEKGTIYLRAVRKDGQKSKPILVGEASELRSSGFPQLIFDENYAILAWTVDNQGLSQIKTVKIPLDSFIF</sequence>
<dbReference type="SUPFAM" id="SSF50939">
    <property type="entry name" value="Sialidases"/>
    <property type="match status" value="1"/>
</dbReference>
<feature type="chain" id="PRO_5045180440" evidence="1">
    <location>
        <begin position="18"/>
        <end position="411"/>
    </location>
</feature>
<feature type="signal peptide" evidence="1">
    <location>
        <begin position="1"/>
        <end position="17"/>
    </location>
</feature>
<evidence type="ECO:0000313" key="3">
    <source>
        <dbReference type="Proteomes" id="UP001595766"/>
    </source>
</evidence>
<keyword evidence="3" id="KW-1185">Reference proteome</keyword>